<evidence type="ECO:0000313" key="2">
    <source>
        <dbReference type="WBParaSite" id="MCU_005875-RA"/>
    </source>
</evidence>
<accession>A0A5K3F6R0</accession>
<sequence length="86" mass="9503">PGYDCSKHVFVRCLERTSALHGYRLIASSQHRMASNKPNYTLATIIMVVVVAVVVVPSTSRDNAIPITRAISERRLSANGKHEGFH</sequence>
<reference evidence="2 3" key="1">
    <citation type="submission" date="2019-11" db="UniProtKB">
        <authorList>
            <consortium name="WormBaseParasite"/>
        </authorList>
    </citation>
    <scope>IDENTIFICATION</scope>
</reference>
<dbReference type="WBParaSite" id="MCU_005875-RA">
    <property type="protein sequence ID" value="MCU_005875-RA"/>
    <property type="gene ID" value="MCU_005875"/>
</dbReference>
<name>A0A5K3F6R0_MESCO</name>
<dbReference type="AlphaFoldDB" id="A0A5K3F6R0"/>
<feature type="transmembrane region" description="Helical" evidence="1">
    <location>
        <begin position="40"/>
        <end position="59"/>
    </location>
</feature>
<keyword evidence="1" id="KW-1133">Transmembrane helix</keyword>
<dbReference type="WBParaSite" id="MCU_005875-RB">
    <property type="protein sequence ID" value="MCU_005875-RB"/>
    <property type="gene ID" value="MCU_005875"/>
</dbReference>
<evidence type="ECO:0000256" key="1">
    <source>
        <dbReference type="SAM" id="Phobius"/>
    </source>
</evidence>
<keyword evidence="1" id="KW-0472">Membrane</keyword>
<organism evidence="2">
    <name type="scientific">Mesocestoides corti</name>
    <name type="common">Flatworm</name>
    <dbReference type="NCBI Taxonomy" id="53468"/>
    <lineage>
        <taxon>Eukaryota</taxon>
        <taxon>Metazoa</taxon>
        <taxon>Spiralia</taxon>
        <taxon>Lophotrochozoa</taxon>
        <taxon>Platyhelminthes</taxon>
        <taxon>Cestoda</taxon>
        <taxon>Eucestoda</taxon>
        <taxon>Cyclophyllidea</taxon>
        <taxon>Mesocestoididae</taxon>
        <taxon>Mesocestoides</taxon>
    </lineage>
</organism>
<proteinExistence type="predicted"/>
<protein>
    <submittedName>
        <fullName evidence="2 3">Secreted protein</fullName>
    </submittedName>
</protein>
<keyword evidence="1" id="KW-0812">Transmembrane</keyword>
<evidence type="ECO:0000313" key="3">
    <source>
        <dbReference type="WBParaSite" id="MCU_005875-RB"/>
    </source>
</evidence>